<dbReference type="PANTHER" id="PTHR43133">
    <property type="entry name" value="RNA POLYMERASE ECF-TYPE SIGMA FACTO"/>
    <property type="match status" value="1"/>
</dbReference>
<comment type="caution">
    <text evidence="7">The sequence shown here is derived from an EMBL/GenBank/DDBJ whole genome shotgun (WGS) entry which is preliminary data.</text>
</comment>
<sequence>MVDERADAALWLEATSGTERSFAVLFDRYRRRVFRKAYAQLKSVHDAEDVVAIVFLEAWRNRAKVRIVDGSILPWLLSVTSYVLLNHARSARRWNRLLAALPEPEQHADHADIVLDRLDHDAELRAVYEAMAVLTAQERSIIDLSVIEELPLATVAAVLDIPVGTVKSKLHRAREKIRRRMPSHLTNDTRSELTARLYGAAQ</sequence>
<dbReference type="InterPro" id="IPR039425">
    <property type="entry name" value="RNA_pol_sigma-70-like"/>
</dbReference>
<feature type="domain" description="RNA polymerase sigma factor 70 region 4 type 2" evidence="6">
    <location>
        <begin position="125"/>
        <end position="177"/>
    </location>
</feature>
<keyword evidence="3" id="KW-0731">Sigma factor</keyword>
<protein>
    <submittedName>
        <fullName evidence="7">Sigma-70 family RNA polymerase sigma factor</fullName>
    </submittedName>
</protein>
<dbReference type="Pfam" id="PF04542">
    <property type="entry name" value="Sigma70_r2"/>
    <property type="match status" value="1"/>
</dbReference>
<dbReference type="SUPFAM" id="SSF88659">
    <property type="entry name" value="Sigma3 and sigma4 domains of RNA polymerase sigma factors"/>
    <property type="match status" value="1"/>
</dbReference>
<dbReference type="CDD" id="cd06171">
    <property type="entry name" value="Sigma70_r4"/>
    <property type="match status" value="1"/>
</dbReference>
<dbReference type="Pfam" id="PF08281">
    <property type="entry name" value="Sigma70_r4_2"/>
    <property type="match status" value="1"/>
</dbReference>
<dbReference type="EMBL" id="JAROCF010000001">
    <property type="protein sequence ID" value="MDN4612918.1"/>
    <property type="molecule type" value="Genomic_DNA"/>
</dbReference>
<dbReference type="Proteomes" id="UP001174208">
    <property type="component" value="Unassembled WGS sequence"/>
</dbReference>
<keyword evidence="2" id="KW-0805">Transcription regulation</keyword>
<keyword evidence="8" id="KW-1185">Reference proteome</keyword>
<dbReference type="InterPro" id="IPR014284">
    <property type="entry name" value="RNA_pol_sigma-70_dom"/>
</dbReference>
<organism evidence="7 8">
    <name type="scientific">Leifsonia williamsii</name>
    <dbReference type="NCBI Taxonomy" id="3035919"/>
    <lineage>
        <taxon>Bacteria</taxon>
        <taxon>Bacillati</taxon>
        <taxon>Actinomycetota</taxon>
        <taxon>Actinomycetes</taxon>
        <taxon>Micrococcales</taxon>
        <taxon>Microbacteriaceae</taxon>
        <taxon>Leifsonia</taxon>
    </lineage>
</organism>
<dbReference type="InterPro" id="IPR013249">
    <property type="entry name" value="RNA_pol_sigma70_r4_t2"/>
</dbReference>
<dbReference type="InterPro" id="IPR036388">
    <property type="entry name" value="WH-like_DNA-bd_sf"/>
</dbReference>
<evidence type="ECO:0000259" key="5">
    <source>
        <dbReference type="Pfam" id="PF04542"/>
    </source>
</evidence>
<dbReference type="RefSeq" id="WP_301209737.1">
    <property type="nucleotide sequence ID" value="NZ_JAROCF010000001.1"/>
</dbReference>
<dbReference type="Gene3D" id="1.10.10.10">
    <property type="entry name" value="Winged helix-like DNA-binding domain superfamily/Winged helix DNA-binding domain"/>
    <property type="match status" value="1"/>
</dbReference>
<evidence type="ECO:0000313" key="7">
    <source>
        <dbReference type="EMBL" id="MDN4612918.1"/>
    </source>
</evidence>
<dbReference type="InterPro" id="IPR013325">
    <property type="entry name" value="RNA_pol_sigma_r2"/>
</dbReference>
<evidence type="ECO:0000259" key="6">
    <source>
        <dbReference type="Pfam" id="PF08281"/>
    </source>
</evidence>
<dbReference type="SUPFAM" id="SSF88946">
    <property type="entry name" value="Sigma2 domain of RNA polymerase sigma factors"/>
    <property type="match status" value="1"/>
</dbReference>
<name>A0ABT8K629_9MICO</name>
<evidence type="ECO:0000256" key="2">
    <source>
        <dbReference type="ARBA" id="ARBA00023015"/>
    </source>
</evidence>
<dbReference type="PANTHER" id="PTHR43133:SF25">
    <property type="entry name" value="RNA POLYMERASE SIGMA FACTOR RFAY-RELATED"/>
    <property type="match status" value="1"/>
</dbReference>
<comment type="similarity">
    <text evidence="1">Belongs to the sigma-70 factor family. ECF subfamily.</text>
</comment>
<evidence type="ECO:0000256" key="3">
    <source>
        <dbReference type="ARBA" id="ARBA00023082"/>
    </source>
</evidence>
<feature type="domain" description="RNA polymerase sigma-70 region 2" evidence="5">
    <location>
        <begin position="25"/>
        <end position="93"/>
    </location>
</feature>
<keyword evidence="4" id="KW-0804">Transcription</keyword>
<evidence type="ECO:0000313" key="8">
    <source>
        <dbReference type="Proteomes" id="UP001174208"/>
    </source>
</evidence>
<evidence type="ECO:0000256" key="1">
    <source>
        <dbReference type="ARBA" id="ARBA00010641"/>
    </source>
</evidence>
<accession>A0ABT8K629</accession>
<evidence type="ECO:0000256" key="4">
    <source>
        <dbReference type="ARBA" id="ARBA00023163"/>
    </source>
</evidence>
<dbReference type="InterPro" id="IPR013324">
    <property type="entry name" value="RNA_pol_sigma_r3/r4-like"/>
</dbReference>
<dbReference type="InterPro" id="IPR007627">
    <property type="entry name" value="RNA_pol_sigma70_r2"/>
</dbReference>
<dbReference type="NCBIfam" id="TIGR02937">
    <property type="entry name" value="sigma70-ECF"/>
    <property type="match status" value="1"/>
</dbReference>
<proteinExistence type="inferred from homology"/>
<reference evidence="7" key="1">
    <citation type="submission" date="2023-06" db="EMBL/GenBank/DDBJ databases">
        <title>MT1 and MT2 Draft Genomes of Novel Species.</title>
        <authorList>
            <person name="Venkateswaran K."/>
        </authorList>
    </citation>
    <scope>NUCLEOTIDE SEQUENCE</scope>
    <source>
        <strain evidence="7">F6_8S_P_1B</strain>
    </source>
</reference>
<dbReference type="Gene3D" id="1.10.1740.10">
    <property type="match status" value="1"/>
</dbReference>
<gene>
    <name evidence="7" type="ORF">P5G50_00520</name>
</gene>